<evidence type="ECO:0000256" key="4">
    <source>
        <dbReference type="ARBA" id="ARBA00023163"/>
    </source>
</evidence>
<dbReference type="GO" id="GO:0003700">
    <property type="term" value="F:DNA-binding transcription factor activity"/>
    <property type="evidence" value="ECO:0007669"/>
    <property type="project" value="InterPro"/>
</dbReference>
<evidence type="ECO:0000259" key="5">
    <source>
        <dbReference type="PROSITE" id="PS01124"/>
    </source>
</evidence>
<keyword evidence="4" id="KW-0804">Transcription</keyword>
<dbReference type="InterPro" id="IPR018060">
    <property type="entry name" value="HTH_AraC"/>
</dbReference>
<keyword evidence="7" id="KW-1185">Reference proteome</keyword>
<dbReference type="InterPro" id="IPR020449">
    <property type="entry name" value="Tscrpt_reg_AraC-type_HTH"/>
</dbReference>
<sequence length="322" mass="34982">MNDPLTEMLKGLRLDGVDYSRCQPTAPWATAFPKQKAAQFHFLAAGSAFFQSPSGAWSELHPGDALLLPRGDAHLIASGPDVPATPLAALPRKPLCDGIVELECRGASSGNVLFYALMRFNVDTLHPLLQLMPDVMRASDLAASEPSIRPLLDAMQREVEMNRVGAGGILSRLADVLTATLIRTWVEHGCGDSTGWLAALRNPEIGRVLAAIHLDPAHDWSVDELARHMGASRSGFAQRFADVVGETPARYVARMRMHQAHQWLGEGQRVAAVAERLGYESEASFSRAFKRITGSPPSHVRDVAKRQPRAPAMEMLGVAQEA</sequence>
<evidence type="ECO:0000313" key="7">
    <source>
        <dbReference type="Proteomes" id="UP001139089"/>
    </source>
</evidence>
<dbReference type="InterPro" id="IPR037923">
    <property type="entry name" value="HTH-like"/>
</dbReference>
<keyword evidence="1" id="KW-0805">Transcription regulation</keyword>
<dbReference type="InterPro" id="IPR009057">
    <property type="entry name" value="Homeodomain-like_sf"/>
</dbReference>
<evidence type="ECO:0000313" key="6">
    <source>
        <dbReference type="EMBL" id="MCD7107599.1"/>
    </source>
</evidence>
<reference evidence="6" key="1">
    <citation type="submission" date="2021-12" db="EMBL/GenBank/DDBJ databases">
        <authorList>
            <person name="Li Y."/>
        </authorList>
    </citation>
    <scope>NUCLEOTIDE SEQUENCE</scope>
    <source>
        <strain evidence="6">DKSPLA3</strain>
    </source>
</reference>
<dbReference type="SUPFAM" id="SSF46689">
    <property type="entry name" value="Homeodomain-like"/>
    <property type="match status" value="2"/>
</dbReference>
<dbReference type="PROSITE" id="PS00041">
    <property type="entry name" value="HTH_ARAC_FAMILY_1"/>
    <property type="match status" value="1"/>
</dbReference>
<dbReference type="RefSeq" id="WP_231811342.1">
    <property type="nucleotide sequence ID" value="NZ_JAJOZR010000001.1"/>
</dbReference>
<dbReference type="EMBL" id="JAJOZR010000001">
    <property type="protein sequence ID" value="MCD7107599.1"/>
    <property type="molecule type" value="Genomic_DNA"/>
</dbReference>
<dbReference type="PRINTS" id="PR00032">
    <property type="entry name" value="HTHARAC"/>
</dbReference>
<feature type="domain" description="HTH araC/xylS-type" evidence="5">
    <location>
        <begin position="206"/>
        <end position="303"/>
    </location>
</feature>
<dbReference type="Gene3D" id="1.10.10.60">
    <property type="entry name" value="Homeodomain-like"/>
    <property type="match status" value="1"/>
</dbReference>
<dbReference type="SUPFAM" id="SSF51215">
    <property type="entry name" value="Regulatory protein AraC"/>
    <property type="match status" value="1"/>
</dbReference>
<dbReference type="Pfam" id="PF12833">
    <property type="entry name" value="HTH_18"/>
    <property type="match status" value="1"/>
</dbReference>
<evidence type="ECO:0000256" key="3">
    <source>
        <dbReference type="ARBA" id="ARBA00023159"/>
    </source>
</evidence>
<dbReference type="Pfam" id="PF12852">
    <property type="entry name" value="Cupin_6"/>
    <property type="match status" value="1"/>
</dbReference>
<dbReference type="InterPro" id="IPR018062">
    <property type="entry name" value="HTH_AraC-typ_CS"/>
</dbReference>
<accession>A0A9X1NPZ1</accession>
<dbReference type="PANTHER" id="PTHR46796:SF7">
    <property type="entry name" value="ARAC FAMILY TRANSCRIPTIONAL REGULATOR"/>
    <property type="match status" value="1"/>
</dbReference>
<keyword evidence="3" id="KW-0010">Activator</keyword>
<keyword evidence="2" id="KW-0238">DNA-binding</keyword>
<dbReference type="InterPro" id="IPR032783">
    <property type="entry name" value="AraC_lig"/>
</dbReference>
<proteinExistence type="predicted"/>
<gene>
    <name evidence="6" type="ORF">LRX75_00970</name>
</gene>
<dbReference type="Proteomes" id="UP001139089">
    <property type="component" value="Unassembled WGS sequence"/>
</dbReference>
<comment type="caution">
    <text evidence="6">The sequence shown here is derived from an EMBL/GenBank/DDBJ whole genome shotgun (WGS) entry which is preliminary data.</text>
</comment>
<name>A0A9X1NPZ1_9HYPH</name>
<dbReference type="PANTHER" id="PTHR46796">
    <property type="entry name" value="HTH-TYPE TRANSCRIPTIONAL ACTIVATOR RHAS-RELATED"/>
    <property type="match status" value="1"/>
</dbReference>
<organism evidence="6 7">
    <name type="scientific">Rhizobium quercicola</name>
    <dbReference type="NCBI Taxonomy" id="2901226"/>
    <lineage>
        <taxon>Bacteria</taxon>
        <taxon>Pseudomonadati</taxon>
        <taxon>Pseudomonadota</taxon>
        <taxon>Alphaproteobacteria</taxon>
        <taxon>Hyphomicrobiales</taxon>
        <taxon>Rhizobiaceae</taxon>
        <taxon>Rhizobium/Agrobacterium group</taxon>
        <taxon>Rhizobium</taxon>
    </lineage>
</organism>
<dbReference type="GO" id="GO:0043565">
    <property type="term" value="F:sequence-specific DNA binding"/>
    <property type="evidence" value="ECO:0007669"/>
    <property type="project" value="InterPro"/>
</dbReference>
<evidence type="ECO:0000256" key="2">
    <source>
        <dbReference type="ARBA" id="ARBA00023125"/>
    </source>
</evidence>
<evidence type="ECO:0000256" key="1">
    <source>
        <dbReference type="ARBA" id="ARBA00023015"/>
    </source>
</evidence>
<dbReference type="InterPro" id="IPR050204">
    <property type="entry name" value="AraC_XylS_family_regulators"/>
</dbReference>
<dbReference type="PROSITE" id="PS01124">
    <property type="entry name" value="HTH_ARAC_FAMILY_2"/>
    <property type="match status" value="1"/>
</dbReference>
<dbReference type="SMART" id="SM00342">
    <property type="entry name" value="HTH_ARAC"/>
    <property type="match status" value="1"/>
</dbReference>
<dbReference type="AlphaFoldDB" id="A0A9X1NPZ1"/>
<protein>
    <submittedName>
        <fullName evidence="6">AraC family transcriptional regulator</fullName>
    </submittedName>
</protein>